<sequence length="144" mass="16084">MEDDDRRRRRQRRVEPARRAQPEPLAAQLGKPGEGARVEALLVRDDLLRRPVGGLRQAFVNPLLVAVAARHDAVGVGLETLPDLGMGTDREAHHRTVPHRVARPVAQDDEIARLLGEEIDVADDHQVEVEIEHGPGEAVEFRRE</sequence>
<dbReference type="AlphaFoldDB" id="A0A645GN39"/>
<feature type="region of interest" description="Disordered" evidence="1">
    <location>
        <begin position="1"/>
        <end position="32"/>
    </location>
</feature>
<dbReference type="EMBL" id="VSSQ01078582">
    <property type="protein sequence ID" value="MPN28328.1"/>
    <property type="molecule type" value="Genomic_DNA"/>
</dbReference>
<organism evidence="2">
    <name type="scientific">bioreactor metagenome</name>
    <dbReference type="NCBI Taxonomy" id="1076179"/>
    <lineage>
        <taxon>unclassified sequences</taxon>
        <taxon>metagenomes</taxon>
        <taxon>ecological metagenomes</taxon>
    </lineage>
</organism>
<gene>
    <name evidence="2" type="ORF">SDC9_175769</name>
</gene>
<evidence type="ECO:0000313" key="2">
    <source>
        <dbReference type="EMBL" id="MPN28328.1"/>
    </source>
</evidence>
<name>A0A645GN39_9ZZZZ</name>
<reference evidence="2" key="1">
    <citation type="submission" date="2019-08" db="EMBL/GenBank/DDBJ databases">
        <authorList>
            <person name="Kucharzyk K."/>
            <person name="Murdoch R.W."/>
            <person name="Higgins S."/>
            <person name="Loffler F."/>
        </authorList>
    </citation>
    <scope>NUCLEOTIDE SEQUENCE</scope>
</reference>
<comment type="caution">
    <text evidence="2">The sequence shown here is derived from an EMBL/GenBank/DDBJ whole genome shotgun (WGS) entry which is preliminary data.</text>
</comment>
<accession>A0A645GN39</accession>
<protein>
    <submittedName>
        <fullName evidence="2">Uncharacterized protein</fullName>
    </submittedName>
</protein>
<proteinExistence type="predicted"/>
<evidence type="ECO:0000256" key="1">
    <source>
        <dbReference type="SAM" id="MobiDB-lite"/>
    </source>
</evidence>